<comment type="similarity">
    <text evidence="6">Belongs to the ABC-4 integral membrane protein family.</text>
</comment>
<accession>A0ABM9CCS1</accession>
<gene>
    <name evidence="10" type="ORF">PAECIP111893_03041</name>
</gene>
<evidence type="ECO:0008006" key="12">
    <source>
        <dbReference type="Google" id="ProtNLM"/>
    </source>
</evidence>
<sequence length="831" mass="92102">MGIFLKYLLRNIAEKKFRTLLVIVAIAVSAGLFFATSAISTTSKEMMKDRVRQFAGNSDIVIRPNNDAAVSRYVEMAPLENDKDRLEYAVGTLEGMILYAPNVEDMNYIKVMGIDIEDLHTYNPLSIDQERELNNFEGNLIIISTYIAERYGLAVGSIMELEVSDQKTDFTVAAISHQKGYFSNESQGTVAIVPKRTLDKLYDANGAMNAVYIKLKNSSQLAEMLTSLGEAYPDSDVKEAVNQAELAQSVSSVSLPFMIVSILAMFMSVFIVYTSFNIIVIERLPVIGTFRSIGSTRKRINSLLLLESVFLGLAGGIVGCMLGIIALYFMAFVYLPHLTSGQDIKLSFTASQLLYTVVFAIVLAVISAVIPIVKTTRMPIKDIILNSYSKAGERRGAGAVVGVLLFAASLIVPRLLQTNLFSFILDIVCMVTLLISLILIVPMAVRILIKLLVSTNLFSNEMSIAIKNIDNNKSFLNNIKLIAVSIAGIFLIFTISSSMSRDIENSYEKYHGYDIKLSHSQADTSFVEQLNQVSGVEGSNNTFEMENVQISNKQYYLNRVYGIGGIDYFNYVKANLRDDDVKAISQLNSGRNVVVTDILMSKLSLNIGDQLVLDFKGKQGEYTITGSIDSSFNTGNMVFISAENMSNDSGLKYYTDTYIQTEGDVNQVYNDIKRTFLKDILVIRTMQELKDINKGFIGGMFDIIIAYSLLAVLIGVVGIVNNLIVSFIERKRFLGIYRSIGMSKSQLKKMLVTESTFIGIFGVLIGLIGAVALIEIVPFMLSFMYGSIIMYYSISTFVVLTGMSIVIMMLTSFIPVLKSNKLSIMETIKYE</sequence>
<dbReference type="Proteomes" id="UP000838686">
    <property type="component" value="Unassembled WGS sequence"/>
</dbReference>
<feature type="transmembrane region" description="Helical" evidence="7">
    <location>
        <begin position="353"/>
        <end position="375"/>
    </location>
</feature>
<comment type="caution">
    <text evidence="10">The sequence shown here is derived from an EMBL/GenBank/DDBJ whole genome shotgun (WGS) entry which is preliminary data.</text>
</comment>
<feature type="transmembrane region" description="Helical" evidence="7">
    <location>
        <begin position="481"/>
        <end position="499"/>
    </location>
</feature>
<feature type="transmembrane region" description="Helical" evidence="7">
    <location>
        <begin position="20"/>
        <end position="39"/>
    </location>
</feature>
<dbReference type="InterPro" id="IPR025857">
    <property type="entry name" value="MacB_PCD"/>
</dbReference>
<proteinExistence type="inferred from homology"/>
<feature type="transmembrane region" description="Helical" evidence="7">
    <location>
        <begin position="422"/>
        <end position="449"/>
    </location>
</feature>
<feature type="domain" description="MacB-like periplasmic core" evidence="9">
    <location>
        <begin position="19"/>
        <end position="225"/>
    </location>
</feature>
<keyword evidence="11" id="KW-1185">Reference proteome</keyword>
<keyword evidence="4 7" id="KW-1133">Transmembrane helix</keyword>
<comment type="subcellular location">
    <subcellularLocation>
        <location evidence="1">Cell membrane</location>
        <topology evidence="1">Multi-pass membrane protein</topology>
    </subcellularLocation>
</comment>
<feature type="domain" description="MacB-like periplasmic core" evidence="9">
    <location>
        <begin position="482"/>
        <end position="672"/>
    </location>
</feature>
<evidence type="ECO:0000313" key="10">
    <source>
        <dbReference type="EMBL" id="CAH1209513.1"/>
    </source>
</evidence>
<dbReference type="RefSeq" id="WP_236343403.1">
    <property type="nucleotide sequence ID" value="NZ_CAKMMF010000016.1"/>
</dbReference>
<dbReference type="PANTHER" id="PTHR30572">
    <property type="entry name" value="MEMBRANE COMPONENT OF TRANSPORTER-RELATED"/>
    <property type="match status" value="1"/>
</dbReference>
<feature type="transmembrane region" description="Helical" evidence="7">
    <location>
        <begin position="750"/>
        <end position="777"/>
    </location>
</feature>
<evidence type="ECO:0000259" key="8">
    <source>
        <dbReference type="Pfam" id="PF02687"/>
    </source>
</evidence>
<evidence type="ECO:0000313" key="11">
    <source>
        <dbReference type="Proteomes" id="UP000838686"/>
    </source>
</evidence>
<evidence type="ECO:0000256" key="5">
    <source>
        <dbReference type="ARBA" id="ARBA00023136"/>
    </source>
</evidence>
<evidence type="ECO:0000259" key="9">
    <source>
        <dbReference type="Pfam" id="PF12704"/>
    </source>
</evidence>
<feature type="transmembrane region" description="Helical" evidence="7">
    <location>
        <begin position="302"/>
        <end position="333"/>
    </location>
</feature>
<feature type="domain" description="ABC3 transporter permease C-terminal" evidence="8">
    <location>
        <begin position="706"/>
        <end position="823"/>
    </location>
</feature>
<feature type="transmembrane region" description="Helical" evidence="7">
    <location>
        <begin position="396"/>
        <end position="416"/>
    </location>
</feature>
<feature type="domain" description="ABC3 transporter permease C-terminal" evidence="8">
    <location>
        <begin position="258"/>
        <end position="379"/>
    </location>
</feature>
<evidence type="ECO:0000256" key="6">
    <source>
        <dbReference type="ARBA" id="ARBA00038076"/>
    </source>
</evidence>
<organism evidence="10 11">
    <name type="scientific">Paenibacillus plantiphilus</name>
    <dbReference type="NCBI Taxonomy" id="2905650"/>
    <lineage>
        <taxon>Bacteria</taxon>
        <taxon>Bacillati</taxon>
        <taxon>Bacillota</taxon>
        <taxon>Bacilli</taxon>
        <taxon>Bacillales</taxon>
        <taxon>Paenibacillaceae</taxon>
        <taxon>Paenibacillus</taxon>
    </lineage>
</organism>
<feature type="transmembrane region" description="Helical" evidence="7">
    <location>
        <begin position="789"/>
        <end position="817"/>
    </location>
</feature>
<dbReference type="EMBL" id="CAKMMF010000016">
    <property type="protein sequence ID" value="CAH1209513.1"/>
    <property type="molecule type" value="Genomic_DNA"/>
</dbReference>
<dbReference type="Pfam" id="PF12704">
    <property type="entry name" value="MacB_PCD"/>
    <property type="match status" value="2"/>
</dbReference>
<dbReference type="PANTHER" id="PTHR30572:SF4">
    <property type="entry name" value="ABC TRANSPORTER PERMEASE YTRF"/>
    <property type="match status" value="1"/>
</dbReference>
<evidence type="ECO:0000256" key="2">
    <source>
        <dbReference type="ARBA" id="ARBA00022475"/>
    </source>
</evidence>
<feature type="transmembrane region" description="Helical" evidence="7">
    <location>
        <begin position="704"/>
        <end position="729"/>
    </location>
</feature>
<dbReference type="Pfam" id="PF02687">
    <property type="entry name" value="FtsX"/>
    <property type="match status" value="2"/>
</dbReference>
<protein>
    <recommendedName>
        <fullName evidence="12">ABC transporter permease</fullName>
    </recommendedName>
</protein>
<keyword evidence="2" id="KW-1003">Cell membrane</keyword>
<evidence type="ECO:0000256" key="7">
    <source>
        <dbReference type="SAM" id="Phobius"/>
    </source>
</evidence>
<feature type="transmembrane region" description="Helical" evidence="7">
    <location>
        <begin position="257"/>
        <end position="281"/>
    </location>
</feature>
<keyword evidence="5 7" id="KW-0472">Membrane</keyword>
<keyword evidence="3 7" id="KW-0812">Transmembrane</keyword>
<dbReference type="InterPro" id="IPR050250">
    <property type="entry name" value="Macrolide_Exporter_MacB"/>
</dbReference>
<dbReference type="InterPro" id="IPR003838">
    <property type="entry name" value="ABC3_permease_C"/>
</dbReference>
<reference evidence="10" key="1">
    <citation type="submission" date="2022-01" db="EMBL/GenBank/DDBJ databases">
        <authorList>
            <person name="Criscuolo A."/>
        </authorList>
    </citation>
    <scope>NUCLEOTIDE SEQUENCE</scope>
    <source>
        <strain evidence="10">CIP111893</strain>
    </source>
</reference>
<evidence type="ECO:0000256" key="1">
    <source>
        <dbReference type="ARBA" id="ARBA00004651"/>
    </source>
</evidence>
<name>A0ABM9CCS1_9BACL</name>
<evidence type="ECO:0000256" key="4">
    <source>
        <dbReference type="ARBA" id="ARBA00022989"/>
    </source>
</evidence>
<evidence type="ECO:0000256" key="3">
    <source>
        <dbReference type="ARBA" id="ARBA00022692"/>
    </source>
</evidence>